<dbReference type="InterPro" id="IPR036291">
    <property type="entry name" value="NAD(P)-bd_dom_sf"/>
</dbReference>
<dbReference type="InterPro" id="IPR001509">
    <property type="entry name" value="Epimerase_deHydtase"/>
</dbReference>
<evidence type="ECO:0000313" key="3">
    <source>
        <dbReference type="Proteomes" id="UP000287547"/>
    </source>
</evidence>
<protein>
    <submittedName>
        <fullName evidence="2">NAD-dependent dehydratase</fullName>
    </submittedName>
</protein>
<dbReference type="PANTHER" id="PTHR43245:SF55">
    <property type="entry name" value="NAD(P)-BINDING DOMAIN-CONTAINING PROTEIN"/>
    <property type="match status" value="1"/>
</dbReference>
<sequence length="258" mass="28047">MIMCARHRHSGYPGGNACEVRMLVVTGGLGRVATVLRPALAPNTRLIDLRPGAEQLDLSDPRQAAEAVRGADAVLHLAATPSPGQDWSSAHRGNVVPTEVLLRACEGRVARVVLASSVHAVGLYHRPGRDLISPEWTPKPCCDYGVSKVAIEELGQRHAERYGVSVICLRLGSTGYPLDQQRHANMWLSDRDARQLVLAALTADVRFGVYFGVSANTPARWDITNARAELGYQPVDDSAAFDIPVGRPYEFPNCRMFG</sequence>
<dbReference type="Proteomes" id="UP000287547">
    <property type="component" value="Unassembled WGS sequence"/>
</dbReference>
<name>A0A428ZDS1_KIBAR</name>
<proteinExistence type="predicted"/>
<dbReference type="Pfam" id="PF01370">
    <property type="entry name" value="Epimerase"/>
    <property type="match status" value="1"/>
</dbReference>
<gene>
    <name evidence="2" type="ORF">DMH04_13690</name>
</gene>
<evidence type="ECO:0000313" key="2">
    <source>
        <dbReference type="EMBL" id="RSM86227.1"/>
    </source>
</evidence>
<dbReference type="AlphaFoldDB" id="A0A428ZDS1"/>
<dbReference type="Gene3D" id="3.40.50.720">
    <property type="entry name" value="NAD(P)-binding Rossmann-like Domain"/>
    <property type="match status" value="1"/>
</dbReference>
<dbReference type="SUPFAM" id="SSF51735">
    <property type="entry name" value="NAD(P)-binding Rossmann-fold domains"/>
    <property type="match status" value="1"/>
</dbReference>
<comment type="caution">
    <text evidence="2">The sequence shown here is derived from an EMBL/GenBank/DDBJ whole genome shotgun (WGS) entry which is preliminary data.</text>
</comment>
<accession>A0A428ZDS1</accession>
<reference evidence="2 3" key="1">
    <citation type="submission" date="2018-05" db="EMBL/GenBank/DDBJ databases">
        <title>Evolution of GPA BGCs.</title>
        <authorList>
            <person name="Waglechner N."/>
            <person name="Wright G.D."/>
        </authorList>
    </citation>
    <scope>NUCLEOTIDE SEQUENCE [LARGE SCALE GENOMIC DNA]</scope>
    <source>
        <strain evidence="2 3">A82846</strain>
    </source>
</reference>
<dbReference type="EMBL" id="QHKI01000009">
    <property type="protein sequence ID" value="RSM86227.1"/>
    <property type="molecule type" value="Genomic_DNA"/>
</dbReference>
<dbReference type="PANTHER" id="PTHR43245">
    <property type="entry name" value="BIFUNCTIONAL POLYMYXIN RESISTANCE PROTEIN ARNA"/>
    <property type="match status" value="1"/>
</dbReference>
<organism evidence="2 3">
    <name type="scientific">Kibdelosporangium aridum</name>
    <dbReference type="NCBI Taxonomy" id="2030"/>
    <lineage>
        <taxon>Bacteria</taxon>
        <taxon>Bacillati</taxon>
        <taxon>Actinomycetota</taxon>
        <taxon>Actinomycetes</taxon>
        <taxon>Pseudonocardiales</taxon>
        <taxon>Pseudonocardiaceae</taxon>
        <taxon>Kibdelosporangium</taxon>
    </lineage>
</organism>
<dbReference type="InterPro" id="IPR050177">
    <property type="entry name" value="Lipid_A_modif_metabolic_enz"/>
</dbReference>
<feature type="domain" description="NAD-dependent epimerase/dehydratase" evidence="1">
    <location>
        <begin position="50"/>
        <end position="173"/>
    </location>
</feature>
<evidence type="ECO:0000259" key="1">
    <source>
        <dbReference type="Pfam" id="PF01370"/>
    </source>
</evidence>